<feature type="domain" description="SET" evidence="1">
    <location>
        <begin position="7"/>
        <end position="153"/>
    </location>
</feature>
<dbReference type="CDD" id="cd20071">
    <property type="entry name" value="SET_SMYD"/>
    <property type="match status" value="1"/>
</dbReference>
<dbReference type="Gene3D" id="2.170.270.10">
    <property type="entry name" value="SET domain"/>
    <property type="match status" value="1"/>
</dbReference>
<comment type="caution">
    <text evidence="2">The sequence shown here is derived from an EMBL/GenBank/DDBJ whole genome shotgun (WGS) entry which is preliminary data.</text>
</comment>
<dbReference type="InterPro" id="IPR053185">
    <property type="entry name" value="SET_domain_protein"/>
</dbReference>
<dbReference type="PANTHER" id="PTHR47332:SF2">
    <property type="entry name" value="SET-6"/>
    <property type="match status" value="1"/>
</dbReference>
<keyword evidence="3" id="KW-1185">Reference proteome</keyword>
<dbReference type="PANTHER" id="PTHR47332">
    <property type="entry name" value="SET DOMAIN-CONTAINING PROTEIN 5"/>
    <property type="match status" value="1"/>
</dbReference>
<dbReference type="Proteomes" id="UP001295740">
    <property type="component" value="Unassembled WGS sequence"/>
</dbReference>
<dbReference type="AlphaFoldDB" id="A0AAI8VCQ9"/>
<gene>
    <name evidence="2" type="ORF">KHLLAP_LOCUS2987</name>
</gene>
<evidence type="ECO:0000259" key="1">
    <source>
        <dbReference type="PROSITE" id="PS50280"/>
    </source>
</evidence>
<dbReference type="PROSITE" id="PS50280">
    <property type="entry name" value="SET"/>
    <property type="match status" value="1"/>
</dbReference>
<proteinExistence type="predicted"/>
<reference evidence="2" key="1">
    <citation type="submission" date="2023-10" db="EMBL/GenBank/DDBJ databases">
        <authorList>
            <person name="Hackl T."/>
        </authorList>
    </citation>
    <scope>NUCLEOTIDE SEQUENCE</scope>
</reference>
<organism evidence="2 3">
    <name type="scientific">Anthostomella pinea</name>
    <dbReference type="NCBI Taxonomy" id="933095"/>
    <lineage>
        <taxon>Eukaryota</taxon>
        <taxon>Fungi</taxon>
        <taxon>Dikarya</taxon>
        <taxon>Ascomycota</taxon>
        <taxon>Pezizomycotina</taxon>
        <taxon>Sordariomycetes</taxon>
        <taxon>Xylariomycetidae</taxon>
        <taxon>Xylariales</taxon>
        <taxon>Xylariaceae</taxon>
        <taxon>Anthostomella</taxon>
    </lineage>
</organism>
<protein>
    <submittedName>
        <fullName evidence="2">Uu.00g099130.m01.CDS01</fullName>
    </submittedName>
</protein>
<dbReference type="InterPro" id="IPR001214">
    <property type="entry name" value="SET_dom"/>
</dbReference>
<dbReference type="EMBL" id="CAUWAG010000004">
    <property type="protein sequence ID" value="CAJ2502519.1"/>
    <property type="molecule type" value="Genomic_DNA"/>
</dbReference>
<accession>A0AAI8VCQ9</accession>
<evidence type="ECO:0000313" key="3">
    <source>
        <dbReference type="Proteomes" id="UP001295740"/>
    </source>
</evidence>
<dbReference type="InterPro" id="IPR046341">
    <property type="entry name" value="SET_dom_sf"/>
</dbReference>
<evidence type="ECO:0000313" key="2">
    <source>
        <dbReference type="EMBL" id="CAJ2502519.1"/>
    </source>
</evidence>
<name>A0AAI8VCQ9_9PEZI</name>
<sequence>MQSSTESPLYACVDVEGKGKGLVAVKDIPKGTRILSEVPIITTPQDEHNKNRLMAIICEQVSALTEDQRQAFLSMHNIYPYETPPEHYLAIIRTNGLPIDEDGIDGGIFLEACRMKHACDNNAQKSWNKNIERHTVHALRDIAKGEEITVFTCASSGAGPPARRLSRQNSVSIARAVSVLDGAIGAGSLAAILASPLRVLRWVDRQVRLYNEHGPDDNGLPRAFLDAAQVAIAHGDLARGRIFAERAVSGWKILGGDDSTQVREHGHLAVNPSKLGLHGLSKEWKTAVDEVPQGLEAGDFEDWLWKRE</sequence>
<dbReference type="Pfam" id="PF00856">
    <property type="entry name" value="SET"/>
    <property type="match status" value="1"/>
</dbReference>
<dbReference type="SUPFAM" id="SSF82199">
    <property type="entry name" value="SET domain"/>
    <property type="match status" value="1"/>
</dbReference>
<dbReference type="SMART" id="SM00317">
    <property type="entry name" value="SET"/>
    <property type="match status" value="1"/>
</dbReference>